<dbReference type="AlphaFoldDB" id="G1KL85"/>
<evidence type="ECO:0000313" key="14">
    <source>
        <dbReference type="Ensembl" id="ENSACAP00000011303.3"/>
    </source>
</evidence>
<reference evidence="14" key="2">
    <citation type="submission" date="2025-08" db="UniProtKB">
        <authorList>
            <consortium name="Ensembl"/>
        </authorList>
    </citation>
    <scope>IDENTIFICATION</scope>
</reference>
<dbReference type="Pfam" id="PF00685">
    <property type="entry name" value="Sulfotransfer_1"/>
    <property type="match status" value="1"/>
</dbReference>
<keyword evidence="9" id="KW-0325">Glycoprotein</keyword>
<dbReference type="InParanoid" id="G1KL85"/>
<dbReference type="GeneTree" id="ENSGT00940000162986"/>
<evidence type="ECO:0000256" key="5">
    <source>
        <dbReference type="ARBA" id="ARBA00022968"/>
    </source>
</evidence>
<dbReference type="InterPro" id="IPR000863">
    <property type="entry name" value="Sulfotransferase_dom"/>
</dbReference>
<evidence type="ECO:0000256" key="7">
    <source>
        <dbReference type="ARBA" id="ARBA00023034"/>
    </source>
</evidence>
<protein>
    <recommendedName>
        <fullName evidence="11">Sulfotransferase</fullName>
        <ecNumber evidence="11">2.8.2.-</ecNumber>
    </recommendedName>
</protein>
<dbReference type="GO" id="GO:0005802">
    <property type="term" value="C:trans-Golgi network"/>
    <property type="evidence" value="ECO:0000318"/>
    <property type="project" value="GO_Central"/>
</dbReference>
<dbReference type="InterPro" id="IPR051135">
    <property type="entry name" value="Gal/GlcNAc/GalNAc_ST"/>
</dbReference>
<evidence type="ECO:0000313" key="15">
    <source>
        <dbReference type="Proteomes" id="UP000001646"/>
    </source>
</evidence>
<keyword evidence="10" id="KW-0119">Carbohydrate metabolism</keyword>
<evidence type="ECO:0000256" key="3">
    <source>
        <dbReference type="ARBA" id="ARBA00022679"/>
    </source>
</evidence>
<reference evidence="14 15" key="1">
    <citation type="submission" date="2009-12" db="EMBL/GenBank/DDBJ databases">
        <title>The Genome Sequence of Anolis carolinensis (Green Anole Lizard).</title>
        <authorList>
            <consortium name="The Genome Sequencing Platform"/>
            <person name="Di Palma F."/>
            <person name="Alfoldi J."/>
            <person name="Heiman D."/>
            <person name="Young S."/>
            <person name="Grabherr M."/>
            <person name="Johnson J."/>
            <person name="Lander E.S."/>
            <person name="Lindblad-Toh K."/>
        </authorList>
    </citation>
    <scope>NUCLEOTIDE SEQUENCE [LARGE SCALE GENOMIC DNA]</scope>
    <source>
        <strain evidence="14 15">JBL SC #1</strain>
    </source>
</reference>
<name>G1KL85_ANOCA</name>
<feature type="chain" id="PRO_5032525094" description="Sulfotransferase" evidence="12">
    <location>
        <begin position="29"/>
        <end position="384"/>
    </location>
</feature>
<organism evidence="14 15">
    <name type="scientific">Anolis carolinensis</name>
    <name type="common">Green anole</name>
    <name type="synonym">American chameleon</name>
    <dbReference type="NCBI Taxonomy" id="28377"/>
    <lineage>
        <taxon>Eukaryota</taxon>
        <taxon>Metazoa</taxon>
        <taxon>Chordata</taxon>
        <taxon>Craniata</taxon>
        <taxon>Vertebrata</taxon>
        <taxon>Euteleostomi</taxon>
        <taxon>Lepidosauria</taxon>
        <taxon>Squamata</taxon>
        <taxon>Bifurcata</taxon>
        <taxon>Unidentata</taxon>
        <taxon>Episquamata</taxon>
        <taxon>Toxicofera</taxon>
        <taxon>Iguania</taxon>
        <taxon>Dactyloidae</taxon>
        <taxon>Anolis</taxon>
    </lineage>
</organism>
<feature type="signal peptide" evidence="12">
    <location>
        <begin position="1"/>
        <end position="28"/>
    </location>
</feature>
<evidence type="ECO:0000256" key="4">
    <source>
        <dbReference type="ARBA" id="ARBA00022692"/>
    </source>
</evidence>
<proteinExistence type="inferred from homology"/>
<keyword evidence="15" id="KW-1185">Reference proteome</keyword>
<evidence type="ECO:0000256" key="12">
    <source>
        <dbReference type="SAM" id="SignalP"/>
    </source>
</evidence>
<dbReference type="Proteomes" id="UP000001646">
    <property type="component" value="Chromosome 2"/>
</dbReference>
<comment type="subcellular location">
    <subcellularLocation>
        <location evidence="1">Golgi apparatus membrane</location>
        <topology evidence="1">Single-pass type II membrane protein</topology>
    </subcellularLocation>
</comment>
<dbReference type="PANTHER" id="PTHR10704:SF4">
    <property type="entry name" value="CARBOHYDRATE SULFOTRANSFERASE 6"/>
    <property type="match status" value="1"/>
</dbReference>
<keyword evidence="12" id="KW-0732">Signal</keyword>
<keyword evidence="4" id="KW-0812">Transmembrane</keyword>
<dbReference type="PANTHER" id="PTHR10704">
    <property type="entry name" value="CARBOHYDRATE SULFOTRANSFERASE"/>
    <property type="match status" value="1"/>
</dbReference>
<evidence type="ECO:0000256" key="6">
    <source>
        <dbReference type="ARBA" id="ARBA00022989"/>
    </source>
</evidence>
<keyword evidence="5" id="KW-0735">Signal-anchor</keyword>
<sequence length="384" mass="44680">AVLPHSIPPSLLLVLLLLFYSTWKRLEAREKTSAPRKIHVLILSSWRSGSTFAGQLFNQNPKVFYLMEPAKHLWNSMPWGSPELIQGAMRDLLRSVFLCDMEAFRFYIPDASKVSHLFMWPMSRGLCSPPACEAFNRFDIVDKMECITQCGHAPFEKISEACATYSHVVVKIVRLFQLEALYQLLGDPSLRLHIIHLVRDPRAIFASRRFISLLADNQFILKTTNSTPDIRKVMYKVCQSQVEMYFTALHHMPSAWRGRYLLTRYEDLVEDPLGHLAKWYNFTGLTSTSKLEKWVYNITHWPTSSDHKEPLSIQKDAKFVSQAWRQQLSFEKVQDVQAVCKKVMKVFGYKLMTSEEEQRDLTLDSFLPGWFVWEKEKLPKRGTH</sequence>
<dbReference type="GO" id="GO:0001517">
    <property type="term" value="F:N-acetylglucosamine 6-O-sulfotransferase activity"/>
    <property type="evidence" value="ECO:0000318"/>
    <property type="project" value="GO_Central"/>
</dbReference>
<comment type="similarity">
    <text evidence="2">Belongs to the sulfotransferase 1 family. Gal/GlcNAc/GalNAc subfamily.</text>
</comment>
<feature type="domain" description="Sulfotransferase" evidence="13">
    <location>
        <begin position="38"/>
        <end position="347"/>
    </location>
</feature>
<dbReference type="FunFam" id="3.40.50.300:FF:000703">
    <property type="entry name" value="Sulfotransferase"/>
    <property type="match status" value="1"/>
</dbReference>
<dbReference type="Gene3D" id="3.40.50.300">
    <property type="entry name" value="P-loop containing nucleotide triphosphate hydrolases"/>
    <property type="match status" value="1"/>
</dbReference>
<accession>G1KL85</accession>
<keyword evidence="7" id="KW-0333">Golgi apparatus</keyword>
<dbReference type="eggNOG" id="ENOG502S1BS">
    <property type="taxonomic scope" value="Eukaryota"/>
</dbReference>
<dbReference type="GO" id="GO:0000139">
    <property type="term" value="C:Golgi membrane"/>
    <property type="evidence" value="ECO:0007669"/>
    <property type="project" value="UniProtKB-SubCell"/>
</dbReference>
<evidence type="ECO:0000256" key="11">
    <source>
        <dbReference type="RuleBase" id="RU361155"/>
    </source>
</evidence>
<dbReference type="Ensembl" id="ENSACAT00000011540.3">
    <property type="protein sequence ID" value="ENSACAP00000011303.3"/>
    <property type="gene ID" value="ENSACAG00000011565.3"/>
</dbReference>
<dbReference type="HOGENOM" id="CLU_028381_3_1_1"/>
<keyword evidence="3 11" id="KW-0808">Transferase</keyword>
<dbReference type="GO" id="GO:0018146">
    <property type="term" value="P:keratan sulfate proteoglycan biosynthetic process"/>
    <property type="evidence" value="ECO:0000318"/>
    <property type="project" value="GO_Central"/>
</dbReference>
<dbReference type="SUPFAM" id="SSF52540">
    <property type="entry name" value="P-loop containing nucleoside triphosphate hydrolases"/>
    <property type="match status" value="1"/>
</dbReference>
<evidence type="ECO:0000259" key="13">
    <source>
        <dbReference type="Pfam" id="PF00685"/>
    </source>
</evidence>
<keyword evidence="6" id="KW-1133">Transmembrane helix</keyword>
<keyword evidence="8" id="KW-0472">Membrane</keyword>
<evidence type="ECO:0000256" key="10">
    <source>
        <dbReference type="ARBA" id="ARBA00023277"/>
    </source>
</evidence>
<reference evidence="14" key="3">
    <citation type="submission" date="2025-09" db="UniProtKB">
        <authorList>
            <consortium name="Ensembl"/>
        </authorList>
    </citation>
    <scope>IDENTIFICATION</scope>
</reference>
<dbReference type="InterPro" id="IPR027417">
    <property type="entry name" value="P-loop_NTPase"/>
</dbReference>
<evidence type="ECO:0000256" key="2">
    <source>
        <dbReference type="ARBA" id="ARBA00005530"/>
    </source>
</evidence>
<evidence type="ECO:0000256" key="8">
    <source>
        <dbReference type="ARBA" id="ARBA00023136"/>
    </source>
</evidence>
<evidence type="ECO:0000256" key="9">
    <source>
        <dbReference type="ARBA" id="ARBA00023180"/>
    </source>
</evidence>
<dbReference type="GO" id="GO:0006044">
    <property type="term" value="P:N-acetylglucosamine metabolic process"/>
    <property type="evidence" value="ECO:0000318"/>
    <property type="project" value="GO_Central"/>
</dbReference>
<dbReference type="GO" id="GO:0006790">
    <property type="term" value="P:sulfur compound metabolic process"/>
    <property type="evidence" value="ECO:0000318"/>
    <property type="project" value="GO_Central"/>
</dbReference>
<evidence type="ECO:0000256" key="1">
    <source>
        <dbReference type="ARBA" id="ARBA00004323"/>
    </source>
</evidence>
<dbReference type="EC" id="2.8.2.-" evidence="11"/>